<accession>A0A972H6T1</accession>
<comment type="caution">
    <text evidence="1">The sequence shown here is derived from an EMBL/GenBank/DDBJ whole genome shotgun (WGS) entry which is preliminary data.</text>
</comment>
<reference evidence="1" key="1">
    <citation type="submission" date="2019-10" db="EMBL/GenBank/DDBJ databases">
        <title>Description of Paenibacillus glebae sp. nov.</title>
        <authorList>
            <person name="Carlier A."/>
            <person name="Qi S."/>
        </authorList>
    </citation>
    <scope>NUCLEOTIDE SEQUENCE</scope>
    <source>
        <strain evidence="1">LMG 31456</strain>
    </source>
</reference>
<dbReference type="EMBL" id="WHOD01000113">
    <property type="protein sequence ID" value="NOU97426.1"/>
    <property type="molecule type" value="Genomic_DNA"/>
</dbReference>
<organism evidence="1 2">
    <name type="scientific">Paenibacillus foliorum</name>
    <dbReference type="NCBI Taxonomy" id="2654974"/>
    <lineage>
        <taxon>Bacteria</taxon>
        <taxon>Bacillati</taxon>
        <taxon>Bacillota</taxon>
        <taxon>Bacilli</taxon>
        <taxon>Bacillales</taxon>
        <taxon>Paenibacillaceae</taxon>
        <taxon>Paenibacillus</taxon>
    </lineage>
</organism>
<dbReference type="RefSeq" id="WP_171655684.1">
    <property type="nucleotide sequence ID" value="NZ_WHOD01000113.1"/>
</dbReference>
<name>A0A972H6T1_9BACL</name>
<protein>
    <submittedName>
        <fullName evidence="1">Uncharacterized protein</fullName>
    </submittedName>
</protein>
<dbReference type="AlphaFoldDB" id="A0A972H6T1"/>
<evidence type="ECO:0000313" key="1">
    <source>
        <dbReference type="EMBL" id="NOU97426.1"/>
    </source>
</evidence>
<sequence length="89" mass="10294">MFNVAKELAKKQAEKKMYDVIHVFNRPRDLLVYKAAMPNSRFMVSLHNEMFREGKISSEMGLLTVKAVDKIMSISNYIGQTVITRFSFC</sequence>
<evidence type="ECO:0000313" key="2">
    <source>
        <dbReference type="Proteomes" id="UP000641588"/>
    </source>
</evidence>
<proteinExistence type="predicted"/>
<gene>
    <name evidence="1" type="ORF">GC093_30005</name>
</gene>
<dbReference type="Proteomes" id="UP000641588">
    <property type="component" value="Unassembled WGS sequence"/>
</dbReference>
<keyword evidence="2" id="KW-1185">Reference proteome</keyword>